<keyword evidence="1" id="KW-0472">Membrane</keyword>
<dbReference type="AlphaFoldDB" id="X0U085"/>
<dbReference type="EMBL" id="BARS01019609">
    <property type="protein sequence ID" value="GAF92796.1"/>
    <property type="molecule type" value="Genomic_DNA"/>
</dbReference>
<feature type="non-terminal residue" evidence="2">
    <location>
        <position position="111"/>
    </location>
</feature>
<reference evidence="2" key="1">
    <citation type="journal article" date="2014" name="Front. Microbiol.">
        <title>High frequency of phylogenetically diverse reductive dehalogenase-homologous genes in deep subseafloor sedimentary metagenomes.</title>
        <authorList>
            <person name="Kawai M."/>
            <person name="Futagami T."/>
            <person name="Toyoda A."/>
            <person name="Takaki Y."/>
            <person name="Nishi S."/>
            <person name="Hori S."/>
            <person name="Arai W."/>
            <person name="Tsubouchi T."/>
            <person name="Morono Y."/>
            <person name="Uchiyama I."/>
            <person name="Ito T."/>
            <person name="Fujiyama A."/>
            <person name="Inagaki F."/>
            <person name="Takami H."/>
        </authorList>
    </citation>
    <scope>NUCLEOTIDE SEQUENCE</scope>
    <source>
        <strain evidence="2">Expedition CK06-06</strain>
    </source>
</reference>
<evidence type="ECO:0000256" key="1">
    <source>
        <dbReference type="SAM" id="Phobius"/>
    </source>
</evidence>
<sequence>MRDIKNKNSKNIIIILSALLIIFITINTIPFKSNTSWNQTREDSTKSKTETPHLSFENVWMVNGTVISTAINNQAYTQITSDGAGGAIITWRDSRSGTNDDIYAQRVNSSG</sequence>
<feature type="transmembrane region" description="Helical" evidence="1">
    <location>
        <begin position="12"/>
        <end position="31"/>
    </location>
</feature>
<comment type="caution">
    <text evidence="2">The sequence shown here is derived from an EMBL/GenBank/DDBJ whole genome shotgun (WGS) entry which is preliminary data.</text>
</comment>
<keyword evidence="1" id="KW-0812">Transmembrane</keyword>
<organism evidence="2">
    <name type="scientific">marine sediment metagenome</name>
    <dbReference type="NCBI Taxonomy" id="412755"/>
    <lineage>
        <taxon>unclassified sequences</taxon>
        <taxon>metagenomes</taxon>
        <taxon>ecological metagenomes</taxon>
    </lineage>
</organism>
<gene>
    <name evidence="2" type="ORF">S01H1_31747</name>
</gene>
<accession>X0U085</accession>
<evidence type="ECO:0000313" key="2">
    <source>
        <dbReference type="EMBL" id="GAF92796.1"/>
    </source>
</evidence>
<keyword evidence="1" id="KW-1133">Transmembrane helix</keyword>
<protein>
    <submittedName>
        <fullName evidence="2">Uncharacterized protein</fullName>
    </submittedName>
</protein>
<name>X0U085_9ZZZZ</name>
<proteinExistence type="predicted"/>